<feature type="compositionally biased region" description="Basic and acidic residues" evidence="1">
    <location>
        <begin position="280"/>
        <end position="308"/>
    </location>
</feature>
<dbReference type="InterPro" id="IPR030942">
    <property type="entry name" value="Mycoplas_M_dom"/>
</dbReference>
<evidence type="ECO:0000256" key="1">
    <source>
        <dbReference type="SAM" id="MobiDB-lite"/>
    </source>
</evidence>
<name>A0A502M943_9MOLU</name>
<feature type="domain" description="Mycoplasma immunoglobulin binding protein M2" evidence="3">
    <location>
        <begin position="702"/>
        <end position="870"/>
    </location>
</feature>
<dbReference type="NCBIfam" id="TIGR04524">
    <property type="entry name" value="mycoplas_M_dom"/>
    <property type="match status" value="1"/>
</dbReference>
<dbReference type="InterPro" id="IPR030941">
    <property type="entry name" value="Predic_Ig_block"/>
</dbReference>
<evidence type="ECO:0000313" key="4">
    <source>
        <dbReference type="EMBL" id="TPI02282.1"/>
    </source>
</evidence>
<dbReference type="AlphaFoldDB" id="A0A502M943"/>
<dbReference type="RefSeq" id="WP_140701001.1">
    <property type="nucleotide sequence ID" value="NZ_VFSY01000022.1"/>
</dbReference>
<evidence type="ECO:0000259" key="3">
    <source>
        <dbReference type="Pfam" id="PF26364"/>
    </source>
</evidence>
<dbReference type="NCBIfam" id="TIGR04526">
    <property type="entry name" value="predic_Ig_block"/>
    <property type="match status" value="1"/>
</dbReference>
<dbReference type="Pfam" id="PF26364">
    <property type="entry name" value="MIB_M2"/>
    <property type="match status" value="1"/>
</dbReference>
<feature type="region of interest" description="Disordered" evidence="1">
    <location>
        <begin position="280"/>
        <end position="334"/>
    </location>
</feature>
<dbReference type="EMBL" id="VFSY01000022">
    <property type="protein sequence ID" value="TPI02282.1"/>
    <property type="molecule type" value="Genomic_DNA"/>
</dbReference>
<reference evidence="4 5" key="1">
    <citation type="submission" date="2019-06" db="EMBL/GenBank/DDBJ databases">
        <title>A comparative genomics study of ostrich specific Mycoplasmas.</title>
        <authorList>
            <person name="Botes A."/>
            <person name="Nel T."/>
        </authorList>
    </citation>
    <scope>NUCLEOTIDE SEQUENCE [LARGE SCALE GENOMIC DNA]</scope>
    <source>
        <strain evidence="4 5">Ms01</strain>
    </source>
</reference>
<dbReference type="InterPro" id="IPR058860">
    <property type="entry name" value="MIB_M2"/>
</dbReference>
<accession>A0A502M943</accession>
<sequence>MAIYTKKSRLVKTLVSIGAIGVVSVAAASAIYTTRTRVGRSAALKAFERSSTPKLNTEEVITEDKNNSNTDSNLVKKINPKDQVVTKLIFKDSADEKEKFTAEIISKKGEDKEIDAVAYIPSLWIYDKEKQKLDKPKVVLGQENIIWIKKEPLSEETVVEIIFDDKIYQTYRFRAKDGKIPEVSQYRPVGFEFAKDDYKIVLGQTNRFMVRKTKSVTIIDFVDERGSIVYKATFTRERDDKSELQWQSEIPKGYKLKLKPSEIKIKIDDFNRVDVVKEAALPEKPKEDPTPPKTIEEKKPEEPKKEEVNAPNPKPVVDVVETPPAPARPLTEDEKAPIASAGADIDPESYVPNYDFSYISPTHPSPVTGDAKEKLRKQMGNYKSLLDLSSFQDYESKRADLLRKFEITGVDEIKNFDAFFKRMFRGDEPGRGNVAENIKAVIRSYEQDWEAYAAKGMVPDIKFWQNYPTVNEAVVWDYAKESDNPVLNHYIKLNKERYFASSTKYMRNPGQLLDNDYYGWTKTDDSNRYSELTKIEDRNKVDSKGNKFDDGIRVYKYVPEENNDAVKNREPRYLAKLDANNNKGYEKFLKFITDHKEITGVVIENMGQLNQKQDFSEILAKLPSNIKTLTLFFETTDTSALVGLKDKHLEDVELVTKGNNLDSRWAIDPIAFRHTKHVSFDYNVNRSPEYAAGVERAGSIMFNTIKPTKGTTPSEVKEAFTIAYRTKANWKIFNGNFGDGSWASQIDLSEHPELRSLEGLDLNDKVFTALTLHNDTNVFEVDSSTINRQNWDRLIVRGPQKAKLFFEGPRQVDTLYIKGNAVNLPQDYNKQFYGLFEAGREVFRNVYVDNEAMREAIQDTQAAREHGINVQIKPKGFEASGANTSTDPSFD</sequence>
<feature type="domain" description="IgG-blocking virulence" evidence="2">
    <location>
        <begin position="491"/>
        <end position="687"/>
    </location>
</feature>
<comment type="caution">
    <text evidence="4">The sequence shown here is derived from an EMBL/GenBank/DDBJ whole genome shotgun (WGS) entry which is preliminary data.</text>
</comment>
<proteinExistence type="predicted"/>
<dbReference type="Pfam" id="PF26360">
    <property type="entry name" value="MIB_M1"/>
    <property type="match status" value="1"/>
</dbReference>
<gene>
    <name evidence="4" type="ORF">FJM01_01280</name>
</gene>
<evidence type="ECO:0000259" key="2">
    <source>
        <dbReference type="Pfam" id="PF26360"/>
    </source>
</evidence>
<dbReference type="Proteomes" id="UP000317904">
    <property type="component" value="Unassembled WGS sequence"/>
</dbReference>
<protein>
    <submittedName>
        <fullName evidence="4">Putative immunoglobulin-blocking virulence protein</fullName>
    </submittedName>
</protein>
<organism evidence="4 5">
    <name type="scientific">Mycoplasma struthionis</name>
    <dbReference type="NCBI Taxonomy" id="538220"/>
    <lineage>
        <taxon>Bacteria</taxon>
        <taxon>Bacillati</taxon>
        <taxon>Mycoplasmatota</taxon>
        <taxon>Mollicutes</taxon>
        <taxon>Mycoplasmataceae</taxon>
        <taxon>Mycoplasma</taxon>
    </lineage>
</organism>
<evidence type="ECO:0000313" key="5">
    <source>
        <dbReference type="Proteomes" id="UP000317904"/>
    </source>
</evidence>